<keyword evidence="7 12" id="KW-0378">Hydrolase</keyword>
<protein>
    <recommendedName>
        <fullName evidence="4">glucan endo-1,3-beta-D-glucosidase</fullName>
        <ecNumber evidence="4">3.2.1.39</ecNumber>
    </recommendedName>
</protein>
<proteinExistence type="inferred from homology"/>
<reference evidence="15" key="1">
    <citation type="submission" date="2019-11" db="EMBL/GenBank/DDBJ databases">
        <authorList>
            <person name="Liu Y."/>
            <person name="Hou J."/>
            <person name="Li T.-Q."/>
            <person name="Guan C.-H."/>
            <person name="Wu X."/>
            <person name="Wu H.-Z."/>
            <person name="Ling F."/>
            <person name="Zhang R."/>
            <person name="Shi X.-G."/>
            <person name="Ren J.-P."/>
            <person name="Chen E.-F."/>
            <person name="Sun J.-M."/>
        </authorList>
    </citation>
    <scope>NUCLEOTIDE SEQUENCE</scope>
    <source>
        <strain evidence="15">Adult_tree_wgs_1</strain>
        <tissue evidence="15">Leaves</tissue>
    </source>
</reference>
<dbReference type="FunFam" id="1.20.58.1040:FF:000003">
    <property type="entry name" value="glucan endo-1,3-beta-glucosidase 7"/>
    <property type="match status" value="1"/>
</dbReference>
<keyword evidence="5" id="KW-0325">Glycoprotein</keyword>
<evidence type="ECO:0000256" key="2">
    <source>
        <dbReference type="ARBA" id="ARBA00004609"/>
    </source>
</evidence>
<dbReference type="PANTHER" id="PTHR32227">
    <property type="entry name" value="GLUCAN ENDO-1,3-BETA-GLUCOSIDASE BG1-RELATED-RELATED"/>
    <property type="match status" value="1"/>
</dbReference>
<evidence type="ECO:0000256" key="7">
    <source>
        <dbReference type="ARBA" id="ARBA00022801"/>
    </source>
</evidence>
<evidence type="ECO:0000256" key="3">
    <source>
        <dbReference type="ARBA" id="ARBA00008773"/>
    </source>
</evidence>
<dbReference type="PROSITE" id="PS00587">
    <property type="entry name" value="GLYCOSYL_HYDROL_F17"/>
    <property type="match status" value="1"/>
</dbReference>
<evidence type="ECO:0000313" key="16">
    <source>
        <dbReference type="Proteomes" id="UP000626092"/>
    </source>
</evidence>
<dbReference type="InterPro" id="IPR044965">
    <property type="entry name" value="Glyco_hydro_17_plant"/>
</dbReference>
<gene>
    <name evidence="15" type="ORF">RHSIM_Rhsim09G0166000</name>
</gene>
<evidence type="ECO:0000256" key="6">
    <source>
        <dbReference type="ARBA" id="ARBA00022729"/>
    </source>
</evidence>
<comment type="similarity">
    <text evidence="3 11">Belongs to the glycosyl hydrolase 17 family.</text>
</comment>
<dbReference type="GO" id="GO:0005886">
    <property type="term" value="C:plasma membrane"/>
    <property type="evidence" value="ECO:0007669"/>
    <property type="project" value="UniProtKB-SubCell"/>
</dbReference>
<dbReference type="GO" id="GO:0006952">
    <property type="term" value="P:defense response"/>
    <property type="evidence" value="ECO:0007669"/>
    <property type="project" value="UniProtKB-KW"/>
</dbReference>
<keyword evidence="10 12" id="KW-0326">Glycosidase</keyword>
<keyword evidence="16" id="KW-1185">Reference proteome</keyword>
<dbReference type="AlphaFoldDB" id="A0A834GFE7"/>
<feature type="signal peptide" evidence="13">
    <location>
        <begin position="1"/>
        <end position="29"/>
    </location>
</feature>
<comment type="caution">
    <text evidence="15">The sequence shown here is derived from an EMBL/GenBank/DDBJ whole genome shotgun (WGS) entry which is preliminary data.</text>
</comment>
<name>A0A834GFE7_RHOSS</name>
<evidence type="ECO:0000259" key="14">
    <source>
        <dbReference type="SMART" id="SM00768"/>
    </source>
</evidence>
<sequence length="484" mass="52838">MDTSTKKTPHLTLLISALLLLLHITAVTSIGVNYGAMGDNLPPPLQVAQFIKTRTTIDRVKIFDMNPDIIRAFAGTNIPLSVTIPNGLIPVLSNLTAARQWVGSNIGPFYPSTRFEYILVGSEVLHWGDAAMVNNLVPAMRSIHNALVKSNFTAIKVTTPHSLGILNSSRPPSSASFQFGWQKYFLTPMLEFHREAKSPFMVNPYPYFAWNPKDNNFALFKPNPGLFDPATGKNYTDAYDLLLDAVHVSMKKLGFGDVEIAVGETGWPSAGDPGMWWCTVENARWHNLNVARKAGSGVGTPLMPGRKFQTFVFSLFNENQKPGAADERNFGLFRPDFSAVYDIGIMRQSQPGGGGTVAPAPVTPTSGKQWCVPKSGASEASLQANINWACTDGGVDCSAIKAGGSCFNPNTVKSHAAYIMNAYYQAKGHQDYNCDFSGTGSVTTSDPRLVYPAFSLSRSPVRRPLEQDVYICYSLNIAIDFEMV</sequence>
<dbReference type="SUPFAM" id="SSF51445">
    <property type="entry name" value="(Trans)glycosidases"/>
    <property type="match status" value="1"/>
</dbReference>
<accession>A0A834GFE7</accession>
<evidence type="ECO:0000256" key="5">
    <source>
        <dbReference type="ARBA" id="ARBA00022622"/>
    </source>
</evidence>
<keyword evidence="8" id="KW-0611">Plant defense</keyword>
<evidence type="ECO:0000256" key="9">
    <source>
        <dbReference type="ARBA" id="ARBA00023157"/>
    </source>
</evidence>
<dbReference type="Gene3D" id="1.20.58.1040">
    <property type="match status" value="1"/>
</dbReference>
<keyword evidence="9" id="KW-1015">Disulfide bond</keyword>
<evidence type="ECO:0000256" key="10">
    <source>
        <dbReference type="ARBA" id="ARBA00023295"/>
    </source>
</evidence>
<evidence type="ECO:0000313" key="15">
    <source>
        <dbReference type="EMBL" id="KAF7133331.1"/>
    </source>
</evidence>
<keyword evidence="5" id="KW-0336">GPI-anchor</keyword>
<comment type="catalytic activity">
    <reaction evidence="1">
        <text>Hydrolysis of (1-&gt;3)-beta-D-glucosidic linkages in (1-&gt;3)-beta-D-glucans.</text>
        <dbReference type="EC" id="3.2.1.39"/>
    </reaction>
</comment>
<evidence type="ECO:0000256" key="13">
    <source>
        <dbReference type="SAM" id="SignalP"/>
    </source>
</evidence>
<dbReference type="Pfam" id="PF07983">
    <property type="entry name" value="X8"/>
    <property type="match status" value="1"/>
</dbReference>
<dbReference type="OrthoDB" id="1938138at2759"/>
<evidence type="ECO:0000256" key="12">
    <source>
        <dbReference type="RuleBase" id="RU004336"/>
    </source>
</evidence>
<keyword evidence="5" id="KW-0449">Lipoprotein</keyword>
<feature type="chain" id="PRO_5032656995" description="glucan endo-1,3-beta-D-glucosidase" evidence="13">
    <location>
        <begin position="30"/>
        <end position="484"/>
    </location>
</feature>
<dbReference type="Proteomes" id="UP000626092">
    <property type="component" value="Unassembled WGS sequence"/>
</dbReference>
<dbReference type="EMBL" id="WJXA01000009">
    <property type="protein sequence ID" value="KAF7133331.1"/>
    <property type="molecule type" value="Genomic_DNA"/>
</dbReference>
<dbReference type="GO" id="GO:0005975">
    <property type="term" value="P:carbohydrate metabolic process"/>
    <property type="evidence" value="ECO:0007669"/>
    <property type="project" value="InterPro"/>
</dbReference>
<evidence type="ECO:0000256" key="4">
    <source>
        <dbReference type="ARBA" id="ARBA00012780"/>
    </source>
</evidence>
<dbReference type="GO" id="GO:0042973">
    <property type="term" value="F:glucan endo-1,3-beta-D-glucosidase activity"/>
    <property type="evidence" value="ECO:0007669"/>
    <property type="project" value="UniProtKB-EC"/>
</dbReference>
<feature type="domain" description="X8" evidence="14">
    <location>
        <begin position="369"/>
        <end position="451"/>
    </location>
</feature>
<dbReference type="InterPro" id="IPR012946">
    <property type="entry name" value="X8"/>
</dbReference>
<keyword evidence="6 13" id="KW-0732">Signal</keyword>
<dbReference type="GO" id="GO:0098552">
    <property type="term" value="C:side of membrane"/>
    <property type="evidence" value="ECO:0007669"/>
    <property type="project" value="UniProtKB-KW"/>
</dbReference>
<dbReference type="EC" id="3.2.1.39" evidence="4"/>
<dbReference type="InterPro" id="IPR000490">
    <property type="entry name" value="Glyco_hydro_17"/>
</dbReference>
<organism evidence="15 16">
    <name type="scientific">Rhododendron simsii</name>
    <name type="common">Sims's rhododendron</name>
    <dbReference type="NCBI Taxonomy" id="118357"/>
    <lineage>
        <taxon>Eukaryota</taxon>
        <taxon>Viridiplantae</taxon>
        <taxon>Streptophyta</taxon>
        <taxon>Embryophyta</taxon>
        <taxon>Tracheophyta</taxon>
        <taxon>Spermatophyta</taxon>
        <taxon>Magnoliopsida</taxon>
        <taxon>eudicotyledons</taxon>
        <taxon>Gunneridae</taxon>
        <taxon>Pentapetalae</taxon>
        <taxon>asterids</taxon>
        <taxon>Ericales</taxon>
        <taxon>Ericaceae</taxon>
        <taxon>Ericoideae</taxon>
        <taxon>Rhodoreae</taxon>
        <taxon>Rhododendron</taxon>
    </lineage>
</organism>
<dbReference type="Gene3D" id="3.20.20.80">
    <property type="entry name" value="Glycosidases"/>
    <property type="match status" value="1"/>
</dbReference>
<evidence type="ECO:0000256" key="8">
    <source>
        <dbReference type="ARBA" id="ARBA00022821"/>
    </source>
</evidence>
<evidence type="ECO:0000256" key="1">
    <source>
        <dbReference type="ARBA" id="ARBA00000382"/>
    </source>
</evidence>
<evidence type="ECO:0000256" key="11">
    <source>
        <dbReference type="RuleBase" id="RU004335"/>
    </source>
</evidence>
<dbReference type="FunFam" id="3.20.20.80:FF:000002">
    <property type="entry name" value="Glucan endo-1,3-beta-glucosidase 3"/>
    <property type="match status" value="1"/>
</dbReference>
<keyword evidence="5" id="KW-0472">Membrane</keyword>
<dbReference type="SMART" id="SM00768">
    <property type="entry name" value="X8"/>
    <property type="match status" value="1"/>
</dbReference>
<dbReference type="InterPro" id="IPR017853">
    <property type="entry name" value="GH"/>
</dbReference>
<dbReference type="Pfam" id="PF00332">
    <property type="entry name" value="Glyco_hydro_17"/>
    <property type="match status" value="1"/>
</dbReference>
<comment type="subcellular location">
    <subcellularLocation>
        <location evidence="2">Cell membrane</location>
        <topology evidence="2">Lipid-anchor</topology>
        <topology evidence="2">GPI-anchor</topology>
    </subcellularLocation>
</comment>